<dbReference type="RefSeq" id="WP_114464565.1">
    <property type="nucleotide sequence ID" value="NZ_QPIW01000047.1"/>
</dbReference>
<dbReference type="Proteomes" id="UP000253141">
    <property type="component" value="Unassembled WGS sequence"/>
</dbReference>
<organism evidence="2 3">
    <name type="scientific">Runella aurantiaca</name>
    <dbReference type="NCBI Taxonomy" id="2282308"/>
    <lineage>
        <taxon>Bacteria</taxon>
        <taxon>Pseudomonadati</taxon>
        <taxon>Bacteroidota</taxon>
        <taxon>Cytophagia</taxon>
        <taxon>Cytophagales</taxon>
        <taxon>Spirosomataceae</taxon>
        <taxon>Runella</taxon>
    </lineage>
</organism>
<gene>
    <name evidence="2" type="ORF">DVG78_29330</name>
</gene>
<dbReference type="InterPro" id="IPR010982">
    <property type="entry name" value="Lambda_DNA-bd_dom_sf"/>
</dbReference>
<dbReference type="SMART" id="SM00530">
    <property type="entry name" value="HTH_XRE"/>
    <property type="match status" value="1"/>
</dbReference>
<dbReference type="PROSITE" id="PS50943">
    <property type="entry name" value="HTH_CROC1"/>
    <property type="match status" value="1"/>
</dbReference>
<dbReference type="Pfam" id="PF01381">
    <property type="entry name" value="HTH_3"/>
    <property type="match status" value="1"/>
</dbReference>
<protein>
    <submittedName>
        <fullName evidence="2">XRE family transcriptional regulator</fullName>
    </submittedName>
</protein>
<evidence type="ECO:0000259" key="1">
    <source>
        <dbReference type="PROSITE" id="PS50943"/>
    </source>
</evidence>
<evidence type="ECO:0000313" key="2">
    <source>
        <dbReference type="EMBL" id="RDB02331.1"/>
    </source>
</evidence>
<sequence length="72" mass="8391">MQLMPVHQPTTLPEMIQYKMVKRRLKQKDLAILLEISAARLSEILSGKRRITIDVAKKLYERLQVSLGFILK</sequence>
<evidence type="ECO:0000313" key="3">
    <source>
        <dbReference type="Proteomes" id="UP000253141"/>
    </source>
</evidence>
<reference evidence="2 3" key="1">
    <citation type="submission" date="2018-07" db="EMBL/GenBank/DDBJ databases">
        <title>Genome analysis of Runella aurantiaca.</title>
        <authorList>
            <person name="Yang X."/>
        </authorList>
    </citation>
    <scope>NUCLEOTIDE SEQUENCE [LARGE SCALE GENOMIC DNA]</scope>
    <source>
        <strain evidence="2 3">YX9</strain>
    </source>
</reference>
<dbReference type="CDD" id="cd00093">
    <property type="entry name" value="HTH_XRE"/>
    <property type="match status" value="1"/>
</dbReference>
<keyword evidence="3" id="KW-1185">Reference proteome</keyword>
<feature type="domain" description="HTH cro/C1-type" evidence="1">
    <location>
        <begin position="16"/>
        <end position="70"/>
    </location>
</feature>
<proteinExistence type="predicted"/>
<name>A0A369HXS7_9BACT</name>
<comment type="caution">
    <text evidence="2">The sequence shown here is derived from an EMBL/GenBank/DDBJ whole genome shotgun (WGS) entry which is preliminary data.</text>
</comment>
<dbReference type="OrthoDB" id="961302at2"/>
<dbReference type="Gene3D" id="1.10.260.40">
    <property type="entry name" value="lambda repressor-like DNA-binding domains"/>
    <property type="match status" value="1"/>
</dbReference>
<dbReference type="AlphaFoldDB" id="A0A369HXS7"/>
<dbReference type="GO" id="GO:0003677">
    <property type="term" value="F:DNA binding"/>
    <property type="evidence" value="ECO:0007669"/>
    <property type="project" value="InterPro"/>
</dbReference>
<dbReference type="SUPFAM" id="SSF47413">
    <property type="entry name" value="lambda repressor-like DNA-binding domains"/>
    <property type="match status" value="1"/>
</dbReference>
<dbReference type="InterPro" id="IPR001387">
    <property type="entry name" value="Cro/C1-type_HTH"/>
</dbReference>
<accession>A0A369HXS7</accession>
<dbReference type="EMBL" id="QPIW01000047">
    <property type="protein sequence ID" value="RDB02331.1"/>
    <property type="molecule type" value="Genomic_DNA"/>
</dbReference>